<keyword evidence="4" id="KW-1185">Reference proteome</keyword>
<feature type="compositionally biased region" description="Low complexity" evidence="1">
    <location>
        <begin position="186"/>
        <end position="197"/>
    </location>
</feature>
<keyword evidence="2" id="KW-1133">Transmembrane helix</keyword>
<organism evidence="3 4">
    <name type="scientific">Sphagnurus paluster</name>
    <dbReference type="NCBI Taxonomy" id="117069"/>
    <lineage>
        <taxon>Eukaryota</taxon>
        <taxon>Fungi</taxon>
        <taxon>Dikarya</taxon>
        <taxon>Basidiomycota</taxon>
        <taxon>Agaricomycotina</taxon>
        <taxon>Agaricomycetes</taxon>
        <taxon>Agaricomycetidae</taxon>
        <taxon>Agaricales</taxon>
        <taxon>Tricholomatineae</taxon>
        <taxon>Lyophyllaceae</taxon>
        <taxon>Sphagnurus</taxon>
    </lineage>
</organism>
<keyword evidence="2" id="KW-0812">Transmembrane</keyword>
<reference evidence="3" key="1">
    <citation type="submission" date="2021-02" db="EMBL/GenBank/DDBJ databases">
        <authorList>
            <person name="Nieuwenhuis M."/>
            <person name="Van De Peppel L.J.J."/>
        </authorList>
    </citation>
    <scope>NUCLEOTIDE SEQUENCE</scope>
    <source>
        <strain evidence="3">D49</strain>
    </source>
</reference>
<comment type="caution">
    <text evidence="3">The sequence shown here is derived from an EMBL/GenBank/DDBJ whole genome shotgun (WGS) entry which is preliminary data.</text>
</comment>
<gene>
    <name evidence="3" type="ORF">H0H81_009130</name>
</gene>
<reference evidence="3" key="2">
    <citation type="submission" date="2021-10" db="EMBL/GenBank/DDBJ databases">
        <title>Phylogenomics reveals ancestral predisposition of the termite-cultivated fungus Termitomyces towards a domesticated lifestyle.</title>
        <authorList>
            <person name="Auxier B."/>
            <person name="Grum-Grzhimaylo A."/>
            <person name="Cardenas M.E."/>
            <person name="Lodge J.D."/>
            <person name="Laessoe T."/>
            <person name="Pedersen O."/>
            <person name="Smith M.E."/>
            <person name="Kuyper T.W."/>
            <person name="Franco-Molano E.A."/>
            <person name="Baroni T.J."/>
            <person name="Aanen D.K."/>
        </authorList>
    </citation>
    <scope>NUCLEOTIDE SEQUENCE</scope>
    <source>
        <strain evidence="3">D49</strain>
    </source>
</reference>
<proteinExistence type="predicted"/>
<feature type="region of interest" description="Disordered" evidence="1">
    <location>
        <begin position="173"/>
        <end position="204"/>
    </location>
</feature>
<feature type="transmembrane region" description="Helical" evidence="2">
    <location>
        <begin position="26"/>
        <end position="46"/>
    </location>
</feature>
<dbReference type="Proteomes" id="UP000717328">
    <property type="component" value="Unassembled WGS sequence"/>
</dbReference>
<keyword evidence="2" id="KW-0472">Membrane</keyword>
<sequence>MSSSDYHTPSQSATESSQNDTRVSTVGILLTVVGVLLIAGVVFMTLHMKRRRCPNNVNGANSFTSPPLGRVLESSHPAARISPFGSPGPRFRTPAQTLFGNFSSVNLLLEHTPGSEMRIALRRPDGAWEFADPQTPFTSSGISAPEALHSPSIASMLSPKARKKDYETYGYDRDYDFDLSPPPPAYGHDYSGYDYSGQAPQVKH</sequence>
<evidence type="ECO:0000313" key="4">
    <source>
        <dbReference type="Proteomes" id="UP000717328"/>
    </source>
</evidence>
<dbReference type="AlphaFoldDB" id="A0A9P7GL55"/>
<name>A0A9P7GL55_9AGAR</name>
<accession>A0A9P7GL55</accession>
<dbReference type="OrthoDB" id="2848852at2759"/>
<evidence type="ECO:0000313" key="3">
    <source>
        <dbReference type="EMBL" id="KAG5651305.1"/>
    </source>
</evidence>
<dbReference type="EMBL" id="JABCKI010000263">
    <property type="protein sequence ID" value="KAG5651305.1"/>
    <property type="molecule type" value="Genomic_DNA"/>
</dbReference>
<evidence type="ECO:0000256" key="2">
    <source>
        <dbReference type="SAM" id="Phobius"/>
    </source>
</evidence>
<feature type="region of interest" description="Disordered" evidence="1">
    <location>
        <begin position="1"/>
        <end position="20"/>
    </location>
</feature>
<evidence type="ECO:0000256" key="1">
    <source>
        <dbReference type="SAM" id="MobiDB-lite"/>
    </source>
</evidence>
<protein>
    <submittedName>
        <fullName evidence="3">Uncharacterized protein</fullName>
    </submittedName>
</protein>